<dbReference type="PANTHER" id="PTHR23079">
    <property type="entry name" value="RNA-DEPENDENT RNA POLYMERASE"/>
    <property type="match status" value="1"/>
</dbReference>
<dbReference type="GO" id="GO:0003723">
    <property type="term" value="F:RNA binding"/>
    <property type="evidence" value="ECO:0007669"/>
    <property type="project" value="UniProtKB-KW"/>
</dbReference>
<keyword evidence="5" id="KW-1185">Reference proteome</keyword>
<comment type="catalytic activity">
    <reaction evidence="1">
        <text>RNA(n) + a ribonucleoside 5'-triphosphate = RNA(n+1) + diphosphate</text>
        <dbReference type="Rhea" id="RHEA:21248"/>
        <dbReference type="Rhea" id="RHEA-COMP:14527"/>
        <dbReference type="Rhea" id="RHEA-COMP:17342"/>
        <dbReference type="ChEBI" id="CHEBI:33019"/>
        <dbReference type="ChEBI" id="CHEBI:61557"/>
        <dbReference type="ChEBI" id="CHEBI:140395"/>
        <dbReference type="EC" id="2.7.7.48"/>
    </reaction>
</comment>
<dbReference type="GO" id="GO:0030422">
    <property type="term" value="P:siRNA processing"/>
    <property type="evidence" value="ECO:0007669"/>
    <property type="project" value="TreeGrafter"/>
</dbReference>
<evidence type="ECO:0000313" key="4">
    <source>
        <dbReference type="EMBL" id="KAF5361337.1"/>
    </source>
</evidence>
<dbReference type="InterPro" id="IPR007855">
    <property type="entry name" value="RDRP"/>
</dbReference>
<feature type="compositionally biased region" description="Basic residues" evidence="2">
    <location>
        <begin position="433"/>
        <end position="446"/>
    </location>
</feature>
<feature type="domain" description="RDRP core" evidence="3">
    <location>
        <begin position="497"/>
        <end position="1082"/>
    </location>
</feature>
<feature type="compositionally biased region" description="Basic and acidic residues" evidence="2">
    <location>
        <begin position="414"/>
        <end position="425"/>
    </location>
</feature>
<keyword evidence="1" id="KW-0694">RNA-binding</keyword>
<dbReference type="GO" id="GO:0003968">
    <property type="term" value="F:RNA-directed RNA polymerase activity"/>
    <property type="evidence" value="ECO:0007669"/>
    <property type="project" value="UniProtKB-KW"/>
</dbReference>
<accession>A0A8H5GAA5</accession>
<keyword evidence="1" id="KW-0696">RNA-directed RNA polymerase</keyword>
<dbReference type="EC" id="2.7.7.48" evidence="1"/>
<evidence type="ECO:0000259" key="3">
    <source>
        <dbReference type="Pfam" id="PF05183"/>
    </source>
</evidence>
<evidence type="ECO:0000313" key="5">
    <source>
        <dbReference type="Proteomes" id="UP000518752"/>
    </source>
</evidence>
<keyword evidence="1" id="KW-0808">Transferase</keyword>
<feature type="region of interest" description="Disordered" evidence="2">
    <location>
        <begin position="411"/>
        <end position="455"/>
    </location>
</feature>
<proteinExistence type="inferred from homology"/>
<evidence type="ECO:0000256" key="1">
    <source>
        <dbReference type="RuleBase" id="RU363098"/>
    </source>
</evidence>
<comment type="similarity">
    <text evidence="1">Belongs to the RdRP family.</text>
</comment>
<evidence type="ECO:0000256" key="2">
    <source>
        <dbReference type="SAM" id="MobiDB-lite"/>
    </source>
</evidence>
<dbReference type="InterPro" id="IPR057596">
    <property type="entry name" value="RDRP_core"/>
</dbReference>
<keyword evidence="1" id="KW-0548">Nucleotidyltransferase</keyword>
<protein>
    <recommendedName>
        <fullName evidence="1">RNA-dependent RNA polymerase</fullName>
        <ecNumber evidence="1">2.7.7.48</ecNumber>
    </recommendedName>
</protein>
<dbReference type="Proteomes" id="UP000518752">
    <property type="component" value="Unassembled WGS sequence"/>
</dbReference>
<dbReference type="PANTHER" id="PTHR23079:SF55">
    <property type="entry name" value="RNA-DIRECTED RNA POLYMERASE"/>
    <property type="match status" value="1"/>
</dbReference>
<sequence>MILQRCVSVKPSIKTAPDQYAQHLVRYHHPWYAPYFVSSYKLLTVFPQTMDVFIDNIPGHVDKLDLLVELHRIIHRPPFITEPPINFDIFLTKPQNNGRRTTKKIGFLTLPTEEVGQLFLMVYPSTPIRIQSSTLVCKKANRPPRETTLARVREEAWQDPEIIKSEKRREEQASIPTRDLEMSFGHLRRDGTFTTEHSFRASIYCDPMRRRLVIGITSQGSETIEGFMALLALYTSSPTFSYPSSSVRAVVRSQTCELFLEFSVAATFEKPPAAIDGKTGLSQRLLGLPDCRSVPLGSQTLRVVFPSTTVLQQFTSRTRSIQLPLAKFKDINVIDAPVYSTHSFDLLSRFMQRLPFALSFQLEKAVWDGIVEPGELCEQNMQSAILKIQRDHPDSAAAIFRFFVSTLRVPTFRDPPKPPRRKPEPPEESLSKSAKKRRRRKNRNRRRELVTLGSTGQNLHGQLLEAADAYEEDAQMPRRRYDSTPDPALYEAYHLSVTPSSQVLEGPLPDLSNTVLRLYQDYHDCFLRVSFQDEDGGKPRREPNLAIDELLNKRYKPVLLNGVTVAGRPFEFLGYSMSSLKDYTFVFVTPFDFNGAQMNADEIRKRFGNIPKASNRPALLAARWGQMFSASMPSVPLLKSQLREIPDRTAPGDIGQNALFSDGCSTISPVLARDVSRKISRNKEIPSCFQFRLGGAKGVLFQDPQLEGKVLCLRPSQTKFESPALNLDITLTSSRPLALFLNRPLIALLEHHGVPESSFTYLQDTAIKDTQRIRGSLVEAATIFGQHGLGSSFQLESLFKNIAQILRLELTPSVADLDDGNVQLAILKISIAHGITHILRQIKHRAHIRVPDSYTLLGVCDEWDCLEEGEVFAQVYDPRTRQTVPIEGRLIITRSPQIHPGDVQFVRAVWRPELEHLKNVVVFSCKGDRSLPSMLGGGDLDGDIYNLILNTDLHPPKPFTAEPGEYKPLLPTLTPHLCGITDVVDFIVNYIKSDLVGYISTLHLRISDINGLSCGDCLRLAEAASHAVDFPKVGTAVDFKTLPKAPDGPRPDYMSGEGYRPRPGDDRYYPSRKILGKLFRSVPKDEYEPEEEDWTNPLDFRRIDGRLILAVRRCLRRLRTGRFGANSATLNMEQPDEVIDDMHHVFEDYREQLLHIAKTHTNSTKPDVWLDEAEMVTGAIMEHYPDPRKRREASVSLNLQTQELARKIRLEFAYQETDVENWNEEYFDALDYEEDPDVERLCNIFNRARAAWIASEEIMDQDVEMFGVQSFAMIALGSMLNAIKALERL</sequence>
<dbReference type="EMBL" id="JAACJN010000207">
    <property type="protein sequence ID" value="KAF5361337.1"/>
    <property type="molecule type" value="Genomic_DNA"/>
</dbReference>
<dbReference type="GO" id="GO:0031380">
    <property type="term" value="C:nuclear RNA-directed RNA polymerase complex"/>
    <property type="evidence" value="ECO:0007669"/>
    <property type="project" value="TreeGrafter"/>
</dbReference>
<dbReference type="Pfam" id="PF05183">
    <property type="entry name" value="RdRP"/>
    <property type="match status" value="1"/>
</dbReference>
<dbReference type="OrthoDB" id="6513042at2759"/>
<comment type="caution">
    <text evidence="4">The sequence shown here is derived from an EMBL/GenBank/DDBJ whole genome shotgun (WGS) entry which is preliminary data.</text>
</comment>
<gene>
    <name evidence="4" type="ORF">D9757_012315</name>
</gene>
<organism evidence="4 5">
    <name type="scientific">Collybiopsis confluens</name>
    <dbReference type="NCBI Taxonomy" id="2823264"/>
    <lineage>
        <taxon>Eukaryota</taxon>
        <taxon>Fungi</taxon>
        <taxon>Dikarya</taxon>
        <taxon>Basidiomycota</taxon>
        <taxon>Agaricomycotina</taxon>
        <taxon>Agaricomycetes</taxon>
        <taxon>Agaricomycetidae</taxon>
        <taxon>Agaricales</taxon>
        <taxon>Marasmiineae</taxon>
        <taxon>Omphalotaceae</taxon>
        <taxon>Collybiopsis</taxon>
    </lineage>
</organism>
<reference evidence="4 5" key="1">
    <citation type="journal article" date="2020" name="ISME J.">
        <title>Uncovering the hidden diversity of litter-decomposition mechanisms in mushroom-forming fungi.</title>
        <authorList>
            <person name="Floudas D."/>
            <person name="Bentzer J."/>
            <person name="Ahren D."/>
            <person name="Johansson T."/>
            <person name="Persson P."/>
            <person name="Tunlid A."/>
        </authorList>
    </citation>
    <scope>NUCLEOTIDE SEQUENCE [LARGE SCALE GENOMIC DNA]</scope>
    <source>
        <strain evidence="4 5">CBS 406.79</strain>
    </source>
</reference>
<name>A0A8H5GAA5_9AGAR</name>